<dbReference type="InterPro" id="IPR047817">
    <property type="entry name" value="ABC2_TM_bact-type"/>
</dbReference>
<gene>
    <name evidence="8" type="ORF">B1H19_27565</name>
</gene>
<evidence type="ECO:0000313" key="9">
    <source>
        <dbReference type="Proteomes" id="UP000192726"/>
    </source>
</evidence>
<dbReference type="STRING" id="553510.B1H19_27565"/>
<keyword evidence="5" id="KW-0046">Antibiotic resistance</keyword>
<proteinExistence type="inferred from homology"/>
<name>A0A1V0TXM7_9ACTN</name>
<dbReference type="GO" id="GO:0043190">
    <property type="term" value="C:ATP-binding cassette (ABC) transporter complex"/>
    <property type="evidence" value="ECO:0007669"/>
    <property type="project" value="InterPro"/>
</dbReference>
<dbReference type="GO" id="GO:0140359">
    <property type="term" value="F:ABC-type transporter activity"/>
    <property type="evidence" value="ECO:0007669"/>
    <property type="project" value="InterPro"/>
</dbReference>
<dbReference type="InterPro" id="IPR051784">
    <property type="entry name" value="Nod_factor_ABC_transporter"/>
</dbReference>
<accession>A0A1V0TXM7</accession>
<dbReference type="GO" id="GO:0046677">
    <property type="term" value="P:response to antibiotic"/>
    <property type="evidence" value="ECO:0007669"/>
    <property type="project" value="UniProtKB-KW"/>
</dbReference>
<evidence type="ECO:0000256" key="6">
    <source>
        <dbReference type="RuleBase" id="RU361157"/>
    </source>
</evidence>
<evidence type="ECO:0000256" key="1">
    <source>
        <dbReference type="ARBA" id="ARBA00004141"/>
    </source>
</evidence>
<dbReference type="PIRSF" id="PIRSF006648">
    <property type="entry name" value="DrrB"/>
    <property type="match status" value="1"/>
</dbReference>
<dbReference type="RefSeq" id="WP_083107436.1">
    <property type="nucleotide sequence ID" value="NZ_CP020569.1"/>
</dbReference>
<evidence type="ECO:0000256" key="5">
    <source>
        <dbReference type="ARBA" id="ARBA00023251"/>
    </source>
</evidence>
<evidence type="ECO:0000313" key="8">
    <source>
        <dbReference type="EMBL" id="ARF57442.1"/>
    </source>
</evidence>
<dbReference type="Proteomes" id="UP000192726">
    <property type="component" value="Chromosome"/>
</dbReference>
<evidence type="ECO:0000256" key="2">
    <source>
        <dbReference type="ARBA" id="ARBA00022692"/>
    </source>
</evidence>
<protein>
    <recommendedName>
        <fullName evidence="6">Transport permease protein</fullName>
    </recommendedName>
</protein>
<evidence type="ECO:0000256" key="4">
    <source>
        <dbReference type="ARBA" id="ARBA00023136"/>
    </source>
</evidence>
<dbReference type="PANTHER" id="PTHR43229:SF2">
    <property type="entry name" value="NODULATION PROTEIN J"/>
    <property type="match status" value="1"/>
</dbReference>
<reference evidence="8 9" key="1">
    <citation type="submission" date="2017-04" db="EMBL/GenBank/DDBJ databases">
        <title>Complete Genome Sequence of Streptomyces gilvosporeus F607, a Capable Producer of Natamycin.</title>
        <authorList>
            <person name="Zong G."/>
            <person name="Zhong C."/>
            <person name="Fu J."/>
            <person name="Qin R."/>
            <person name="Cao G."/>
        </authorList>
    </citation>
    <scope>NUCLEOTIDE SEQUENCE [LARGE SCALE GENOMIC DNA]</scope>
    <source>
        <strain evidence="8 9">F607</strain>
    </source>
</reference>
<keyword evidence="9" id="KW-1185">Reference proteome</keyword>
<keyword evidence="2 6" id="KW-0812">Transmembrane</keyword>
<keyword evidence="6" id="KW-0813">Transport</keyword>
<organism evidence="8 9">
    <name type="scientific">Streptomyces gilvosporeus</name>
    <dbReference type="NCBI Taxonomy" id="553510"/>
    <lineage>
        <taxon>Bacteria</taxon>
        <taxon>Bacillati</taxon>
        <taxon>Actinomycetota</taxon>
        <taxon>Actinomycetes</taxon>
        <taxon>Kitasatosporales</taxon>
        <taxon>Streptomycetaceae</taxon>
        <taxon>Streptomyces</taxon>
    </lineage>
</organism>
<comment type="similarity">
    <text evidence="6">Belongs to the ABC-2 integral membrane protein family.</text>
</comment>
<feature type="transmembrane region" description="Helical" evidence="6">
    <location>
        <begin position="56"/>
        <end position="81"/>
    </location>
</feature>
<dbReference type="PROSITE" id="PS51012">
    <property type="entry name" value="ABC_TM2"/>
    <property type="match status" value="1"/>
</dbReference>
<dbReference type="EMBL" id="CP020569">
    <property type="protein sequence ID" value="ARF57442.1"/>
    <property type="molecule type" value="Genomic_DNA"/>
</dbReference>
<feature type="domain" description="ABC transmembrane type-2" evidence="7">
    <location>
        <begin position="24"/>
        <end position="249"/>
    </location>
</feature>
<keyword evidence="4 6" id="KW-0472">Membrane</keyword>
<dbReference type="InterPro" id="IPR000412">
    <property type="entry name" value="ABC_2_transport"/>
</dbReference>
<feature type="transmembrane region" description="Helical" evidence="6">
    <location>
        <begin position="135"/>
        <end position="158"/>
    </location>
</feature>
<dbReference type="PANTHER" id="PTHR43229">
    <property type="entry name" value="NODULATION PROTEIN J"/>
    <property type="match status" value="1"/>
</dbReference>
<sequence length="251" mass="26800">MSPFLSDTALVFGRYARQTLRSKLQMLFGVLMPLLYLLFFGPLLTDLPLASAGSSWQLLVPGLLLQLALFGAAFCGFGIIMEKQHGVVDRMRVTPVSRAALLMGRVLRDAALFVFQSVLLVLAALAMGLRAPLPGILIGFVFVALLTAALASLSYALAMKVSTPQEFGPVINAVTMPSMLLSGLMLPMTLGPTWLDVLSHVMPLRYLVDAVRSAYVGAYASSAVLYGALVALAFAALSMALCTRAFRRAAA</sequence>
<dbReference type="OrthoDB" id="9255971at2"/>
<feature type="transmembrane region" description="Helical" evidence="6">
    <location>
        <begin position="170"/>
        <end position="195"/>
    </location>
</feature>
<dbReference type="AlphaFoldDB" id="A0A1V0TXM7"/>
<feature type="transmembrane region" description="Helical" evidence="6">
    <location>
        <begin position="24"/>
        <end position="44"/>
    </location>
</feature>
<evidence type="ECO:0000259" key="7">
    <source>
        <dbReference type="PROSITE" id="PS51012"/>
    </source>
</evidence>
<keyword evidence="6" id="KW-1003">Cell membrane</keyword>
<comment type="subcellular location">
    <subcellularLocation>
        <location evidence="6">Cell membrane</location>
        <topology evidence="6">Multi-pass membrane protein</topology>
    </subcellularLocation>
    <subcellularLocation>
        <location evidence="1">Membrane</location>
        <topology evidence="1">Multi-pass membrane protein</topology>
    </subcellularLocation>
</comment>
<dbReference type="KEGG" id="sgv:B1H19_27565"/>
<dbReference type="Pfam" id="PF01061">
    <property type="entry name" value="ABC2_membrane"/>
    <property type="match status" value="1"/>
</dbReference>
<dbReference type="InterPro" id="IPR013525">
    <property type="entry name" value="ABC2_TM"/>
</dbReference>
<evidence type="ECO:0000256" key="3">
    <source>
        <dbReference type="ARBA" id="ARBA00022989"/>
    </source>
</evidence>
<feature type="transmembrane region" description="Helical" evidence="6">
    <location>
        <begin position="215"/>
        <end position="242"/>
    </location>
</feature>
<keyword evidence="3 6" id="KW-1133">Transmembrane helix</keyword>
<feature type="transmembrane region" description="Helical" evidence="6">
    <location>
        <begin position="110"/>
        <end position="129"/>
    </location>
</feature>